<dbReference type="FunFam" id="3.40.1010.10:FF:000001">
    <property type="entry name" value="Siroheme synthase"/>
    <property type="match status" value="1"/>
</dbReference>
<dbReference type="Pfam" id="PF00590">
    <property type="entry name" value="TP_methylase"/>
    <property type="match status" value="1"/>
</dbReference>
<dbReference type="Gene3D" id="3.40.50.10090">
    <property type="match status" value="1"/>
</dbReference>
<evidence type="ECO:0000256" key="5">
    <source>
        <dbReference type="ARBA" id="ARBA00022691"/>
    </source>
</evidence>
<evidence type="ECO:0000256" key="2">
    <source>
        <dbReference type="ARBA" id="ARBA00012162"/>
    </source>
</evidence>
<dbReference type="GO" id="GO:0004852">
    <property type="term" value="F:uroporphyrinogen-III synthase activity"/>
    <property type="evidence" value="ECO:0007669"/>
    <property type="project" value="InterPro"/>
</dbReference>
<evidence type="ECO:0000313" key="10">
    <source>
        <dbReference type="EMBL" id="ACE04760.1"/>
    </source>
</evidence>
<dbReference type="eggNOG" id="COG0007">
    <property type="taxonomic scope" value="Bacteria"/>
</dbReference>
<evidence type="ECO:0000256" key="4">
    <source>
        <dbReference type="ARBA" id="ARBA00022679"/>
    </source>
</evidence>
<dbReference type="GO" id="GO:0032259">
    <property type="term" value="P:methylation"/>
    <property type="evidence" value="ECO:0007669"/>
    <property type="project" value="UniProtKB-KW"/>
</dbReference>
<dbReference type="STRING" id="331678.Cphamn1_1843"/>
<dbReference type="GO" id="GO:0004851">
    <property type="term" value="F:uroporphyrin-III C-methyltransferase activity"/>
    <property type="evidence" value="ECO:0007669"/>
    <property type="project" value="UniProtKB-EC"/>
</dbReference>
<dbReference type="NCBIfam" id="TIGR01469">
    <property type="entry name" value="cobA_cysG_Cterm"/>
    <property type="match status" value="1"/>
</dbReference>
<evidence type="ECO:0000256" key="3">
    <source>
        <dbReference type="ARBA" id="ARBA00022603"/>
    </source>
</evidence>
<keyword evidence="6" id="KW-0627">Porphyrin biosynthesis</keyword>
<dbReference type="Gene3D" id="3.40.1010.10">
    <property type="entry name" value="Cobalt-precorrin-4 Transmethylase, Domain 1"/>
    <property type="match status" value="1"/>
</dbReference>
<dbReference type="InterPro" id="IPR003043">
    <property type="entry name" value="Uropor_MeTrfase_CS"/>
</dbReference>
<dbReference type="HOGENOM" id="CLU_011276_6_0_10"/>
<comment type="pathway">
    <text evidence="7">Porphyrin-containing compound metabolism; siroheme biosynthesis; precorrin-2 from uroporphyrinogen III: step 1/1.</text>
</comment>
<keyword evidence="3 10" id="KW-0489">Methyltransferase</keyword>
<dbReference type="InterPro" id="IPR036108">
    <property type="entry name" value="4pyrrol_syn_uPrphyn_synt_sf"/>
</dbReference>
<organism evidence="10">
    <name type="scientific">Chlorobium phaeobacteroides (strain BS1)</name>
    <dbReference type="NCBI Taxonomy" id="331678"/>
    <lineage>
        <taxon>Bacteria</taxon>
        <taxon>Pseudomonadati</taxon>
        <taxon>Chlorobiota</taxon>
        <taxon>Chlorobiia</taxon>
        <taxon>Chlorobiales</taxon>
        <taxon>Chlorobiaceae</taxon>
        <taxon>Chlorobium/Pelodictyon group</taxon>
        <taxon>Chlorobium</taxon>
    </lineage>
</organism>
<dbReference type="KEGG" id="cpb:Cphamn1_1843"/>
<dbReference type="SUPFAM" id="SSF53790">
    <property type="entry name" value="Tetrapyrrole methylase"/>
    <property type="match status" value="1"/>
</dbReference>
<dbReference type="InterPro" id="IPR003754">
    <property type="entry name" value="4pyrrol_synth_uPrphyn_synth"/>
</dbReference>
<evidence type="ECO:0000256" key="6">
    <source>
        <dbReference type="ARBA" id="ARBA00023244"/>
    </source>
</evidence>
<dbReference type="InterPro" id="IPR014777">
    <property type="entry name" value="4pyrrole_Mease_sub1"/>
</dbReference>
<protein>
    <recommendedName>
        <fullName evidence="2">uroporphyrinogen-III C-methyltransferase</fullName>
        <ecNumber evidence="2">2.1.1.107</ecNumber>
    </recommendedName>
</protein>
<dbReference type="CDD" id="cd11642">
    <property type="entry name" value="SUMT"/>
    <property type="match status" value="1"/>
</dbReference>
<dbReference type="PROSITE" id="PS00839">
    <property type="entry name" value="SUMT_1"/>
    <property type="match status" value="1"/>
</dbReference>
<dbReference type="EMBL" id="CP001101">
    <property type="protein sequence ID" value="ACE04760.1"/>
    <property type="molecule type" value="Genomic_DNA"/>
</dbReference>
<dbReference type="InterPro" id="IPR050161">
    <property type="entry name" value="Siro_Cobalamin_biosynth"/>
</dbReference>
<dbReference type="InterPro" id="IPR035996">
    <property type="entry name" value="4pyrrol_Methylase_sf"/>
</dbReference>
<gene>
    <name evidence="10" type="ordered locus">Cphamn1_1843</name>
</gene>
<sequence>MKRSGGYVYIIGAGPGDPELLTIKAERVLHEVDVILYDNLVSSELIEQFDALKIYTGKRKDRHHFEQDAINEEIVRHARQGKTVARLKGGDPFVFGRGGEEIAYMRKKGIEYEIIPGITAAHGASAYTEIPLTMRNISSSVAFCTGHPLEKIHVPDADTIVYYMVASAASDVSKALIDKGKAETTKVAIVQNATRYNQKIFAGTLGELKNRDLQVVSPALLILGENINEFIADSWYAKKKKVLIAGDDSGRYTPRHHVIVRYPFTVVKSIDNKEVRRCMEKIGDYSCVLFTDFHAVGYFFNALVESGRDARHLANASICVTGKKVSAELLRHGVKPDYSFDAGNIVEELRTVRGDGFSGEDVLLPGSGSIDDPVVNALTALHNRVTPLQVHVQGLDSSDELIDLDCIDEIYFSAPSCVENFKSFYEAIPENITVTTADRETGMEYKKLFRG</sequence>
<name>B3ELH2_CHLPB</name>
<comment type="similarity">
    <text evidence="1">Belongs to the precorrin methyltransferase family.</text>
</comment>
<accession>B3ELH2</accession>
<feature type="domain" description="Tetrapyrrole methylase" evidence="8">
    <location>
        <begin position="8"/>
        <end position="208"/>
    </location>
</feature>
<evidence type="ECO:0000259" key="8">
    <source>
        <dbReference type="Pfam" id="PF00590"/>
    </source>
</evidence>
<proteinExistence type="inferred from homology"/>
<evidence type="ECO:0000256" key="1">
    <source>
        <dbReference type="ARBA" id="ARBA00005879"/>
    </source>
</evidence>
<reference evidence="10" key="1">
    <citation type="submission" date="2008-06" db="EMBL/GenBank/DDBJ databases">
        <title>Complete sequence of Chlorobium phaeobacteroides BS1.</title>
        <authorList>
            <consortium name="US DOE Joint Genome Institute"/>
            <person name="Lucas S."/>
            <person name="Copeland A."/>
            <person name="Lapidus A."/>
            <person name="Glavina del Rio T."/>
            <person name="Dalin E."/>
            <person name="Tice H."/>
            <person name="Bruce D."/>
            <person name="Goodwin L."/>
            <person name="Pitluck S."/>
            <person name="Schmutz J."/>
            <person name="Larimer F."/>
            <person name="Land M."/>
            <person name="Hauser L."/>
            <person name="Kyrpides N."/>
            <person name="Ovchinnikova G."/>
            <person name="Li T."/>
            <person name="Liu Z."/>
            <person name="Zhao F."/>
            <person name="Overmann J."/>
            <person name="Bryant D.A."/>
            <person name="Richardson P."/>
        </authorList>
    </citation>
    <scope>NUCLEOTIDE SEQUENCE [LARGE SCALE GENOMIC DNA]</scope>
    <source>
        <strain evidence="10">BS1</strain>
    </source>
</reference>
<keyword evidence="4 10" id="KW-0808">Transferase</keyword>
<evidence type="ECO:0000256" key="7">
    <source>
        <dbReference type="ARBA" id="ARBA00025705"/>
    </source>
</evidence>
<dbReference type="Pfam" id="PF02602">
    <property type="entry name" value="HEM4"/>
    <property type="match status" value="1"/>
</dbReference>
<dbReference type="PANTHER" id="PTHR45790:SF3">
    <property type="entry name" value="S-ADENOSYL-L-METHIONINE-DEPENDENT UROPORPHYRINOGEN III METHYLTRANSFERASE, CHLOROPLASTIC"/>
    <property type="match status" value="1"/>
</dbReference>
<dbReference type="InterPro" id="IPR000878">
    <property type="entry name" value="4pyrrol_Mease"/>
</dbReference>
<dbReference type="PANTHER" id="PTHR45790">
    <property type="entry name" value="SIROHEME SYNTHASE-RELATED"/>
    <property type="match status" value="1"/>
</dbReference>
<dbReference type="NCBIfam" id="NF004790">
    <property type="entry name" value="PRK06136.1"/>
    <property type="match status" value="1"/>
</dbReference>
<keyword evidence="5" id="KW-0949">S-adenosyl-L-methionine</keyword>
<dbReference type="InterPro" id="IPR006366">
    <property type="entry name" value="CobA/CysG_C"/>
</dbReference>
<evidence type="ECO:0000259" key="9">
    <source>
        <dbReference type="Pfam" id="PF02602"/>
    </source>
</evidence>
<feature type="domain" description="Tetrapyrrole biosynthesis uroporphyrinogen III synthase" evidence="9">
    <location>
        <begin position="267"/>
        <end position="424"/>
    </location>
</feature>
<dbReference type="GO" id="GO:0019354">
    <property type="term" value="P:siroheme biosynthetic process"/>
    <property type="evidence" value="ECO:0007669"/>
    <property type="project" value="InterPro"/>
</dbReference>
<dbReference type="EC" id="2.1.1.107" evidence="2"/>
<dbReference type="SUPFAM" id="SSF69618">
    <property type="entry name" value="HemD-like"/>
    <property type="match status" value="1"/>
</dbReference>
<dbReference type="OrthoDB" id="9815856at2"/>
<dbReference type="Gene3D" id="3.30.950.10">
    <property type="entry name" value="Methyltransferase, Cobalt-precorrin-4 Transmethylase, Domain 2"/>
    <property type="match status" value="1"/>
</dbReference>
<dbReference type="InterPro" id="IPR014776">
    <property type="entry name" value="4pyrrole_Mease_sub2"/>
</dbReference>
<dbReference type="AlphaFoldDB" id="B3ELH2"/>